<dbReference type="NCBIfam" id="TIGR01488">
    <property type="entry name" value="HAD-SF-IB"/>
    <property type="match status" value="1"/>
</dbReference>
<dbReference type="PANTHER" id="PTHR28181">
    <property type="entry name" value="UPF0655 PROTEIN YCR015C"/>
    <property type="match status" value="1"/>
</dbReference>
<evidence type="ECO:0000313" key="5">
    <source>
        <dbReference type="EMBL" id="KAF1085804.1"/>
    </source>
</evidence>
<dbReference type="OrthoDB" id="9804940at2"/>
<gene>
    <name evidence="5" type="primary">mtnX</name>
    <name evidence="5" type="ORF">SPSYN_00533</name>
</gene>
<dbReference type="NCBIfam" id="TIGR01489">
    <property type="entry name" value="DKMTPPase-SF"/>
    <property type="match status" value="1"/>
</dbReference>
<evidence type="ECO:0000256" key="2">
    <source>
        <dbReference type="ARBA" id="ARBA00022723"/>
    </source>
</evidence>
<organism evidence="5 6">
    <name type="scientific">Sporotomaculum syntrophicum</name>
    <dbReference type="NCBI Taxonomy" id="182264"/>
    <lineage>
        <taxon>Bacteria</taxon>
        <taxon>Bacillati</taxon>
        <taxon>Bacillota</taxon>
        <taxon>Clostridia</taxon>
        <taxon>Eubacteriales</taxon>
        <taxon>Desulfallaceae</taxon>
        <taxon>Sporotomaculum</taxon>
    </lineage>
</organism>
<dbReference type="GO" id="GO:0043716">
    <property type="term" value="F:2-hydroxy-3-keto-5-methylthiopentenyl-1-phosphate phosphatase activity"/>
    <property type="evidence" value="ECO:0007669"/>
    <property type="project" value="UniProtKB-EC"/>
</dbReference>
<evidence type="ECO:0000256" key="3">
    <source>
        <dbReference type="ARBA" id="ARBA00022801"/>
    </source>
</evidence>
<keyword evidence="3 5" id="KW-0378">Hydrolase</keyword>
<protein>
    <submittedName>
        <fullName evidence="5">2-hydroxy-3-keto-5-methylthiopentenyl-1-phosphate phosphatase</fullName>
        <ecNumber evidence="5">3.1.3.87</ecNumber>
    </submittedName>
</protein>
<accession>A0A9D2WR23</accession>
<sequence>MQVTKKVMFVDFDGTITQRDTCTAMVETFAGEGWLQINELWEKREISTEECANMTFQLFHATLADLSKLLDTIQIDEGFSDFVDFCREQGYPVYVLSDGYDFCIDYILKKFKFNLPYYANHLVYENGFRISCNYINRNCGLCGTCKRSLIESLTDTGSQVIYVGDGISDTCPARRSSQVFAKGRLFEFCRSEGIPAIPISGFADVLKYLTLHSI</sequence>
<dbReference type="InterPro" id="IPR036412">
    <property type="entry name" value="HAD-like_sf"/>
</dbReference>
<dbReference type="Gene3D" id="3.90.1470.20">
    <property type="match status" value="1"/>
</dbReference>
<comment type="caution">
    <text evidence="5">The sequence shown here is derived from an EMBL/GenBank/DDBJ whole genome shotgun (WGS) entry which is preliminary data.</text>
</comment>
<comment type="cofactor">
    <cofactor evidence="1">
        <name>Mg(2+)</name>
        <dbReference type="ChEBI" id="CHEBI:18420"/>
    </cofactor>
</comment>
<dbReference type="InterPro" id="IPR006384">
    <property type="entry name" value="HAD_hydro_PyrdxlP_Pase-like"/>
</dbReference>
<dbReference type="InterPro" id="IPR023214">
    <property type="entry name" value="HAD_sf"/>
</dbReference>
<keyword evidence="6" id="KW-1185">Reference proteome</keyword>
<dbReference type="InterPro" id="IPR016965">
    <property type="entry name" value="Pase_PHOSPHO-typ"/>
</dbReference>
<dbReference type="Pfam" id="PF06888">
    <property type="entry name" value="Put_Phosphatase"/>
    <property type="match status" value="1"/>
</dbReference>
<proteinExistence type="predicted"/>
<dbReference type="Proteomes" id="UP000798488">
    <property type="component" value="Unassembled WGS sequence"/>
</dbReference>
<evidence type="ECO:0000313" key="6">
    <source>
        <dbReference type="Proteomes" id="UP000798488"/>
    </source>
</evidence>
<dbReference type="RefSeq" id="WP_161820972.1">
    <property type="nucleotide sequence ID" value="NZ_LSRS01000002.1"/>
</dbReference>
<dbReference type="InterPro" id="IPR050849">
    <property type="entry name" value="HAD-like_hydrolase_phosphatase"/>
</dbReference>
<dbReference type="AlphaFoldDB" id="A0A9D2WR23"/>
<keyword evidence="2" id="KW-0479">Metal-binding</keyword>
<dbReference type="EC" id="3.1.3.87" evidence="5"/>
<dbReference type="SUPFAM" id="SSF56784">
    <property type="entry name" value="HAD-like"/>
    <property type="match status" value="1"/>
</dbReference>
<evidence type="ECO:0000256" key="1">
    <source>
        <dbReference type="ARBA" id="ARBA00001946"/>
    </source>
</evidence>
<reference evidence="5" key="1">
    <citation type="submission" date="2016-02" db="EMBL/GenBank/DDBJ databases">
        <title>Draft Genome Sequence of Sporotomaculum syntrophicum Strain FB, a Syntrophic Benzoate Degrader.</title>
        <authorList>
            <person name="Nobu M.K."/>
            <person name="Narihiro T."/>
            <person name="Qiu Y.-L."/>
            <person name="Ohashi A."/>
            <person name="Liu W.-T."/>
            <person name="Yuji S."/>
        </authorList>
    </citation>
    <scope>NUCLEOTIDE SEQUENCE</scope>
    <source>
        <strain evidence="5">FB</strain>
    </source>
</reference>
<dbReference type="Gene3D" id="3.40.50.1000">
    <property type="entry name" value="HAD superfamily/HAD-like"/>
    <property type="match status" value="1"/>
</dbReference>
<evidence type="ECO:0000256" key="4">
    <source>
        <dbReference type="ARBA" id="ARBA00022842"/>
    </source>
</evidence>
<name>A0A9D2WR23_9FIRM</name>
<dbReference type="GO" id="GO:0046872">
    <property type="term" value="F:metal ion binding"/>
    <property type="evidence" value="ECO:0007669"/>
    <property type="project" value="UniProtKB-KW"/>
</dbReference>
<keyword evidence="4" id="KW-0460">Magnesium</keyword>
<dbReference type="PANTHER" id="PTHR28181:SF2">
    <property type="entry name" value="PHOSPHORIC MONOESTER HYDROLASE"/>
    <property type="match status" value="1"/>
</dbReference>
<dbReference type="EMBL" id="LSRS01000002">
    <property type="protein sequence ID" value="KAF1085804.1"/>
    <property type="molecule type" value="Genomic_DNA"/>
</dbReference>